<dbReference type="RefSeq" id="XP_007316830.1">
    <property type="nucleotide sequence ID" value="XM_007316768.1"/>
</dbReference>
<dbReference type="InterPro" id="IPR055335">
    <property type="entry name" value="Ucp6/RUP1"/>
</dbReference>
<dbReference type="GeneID" id="18809470"/>
<dbReference type="InterPro" id="IPR038765">
    <property type="entry name" value="Papain-like_cys_pep_sf"/>
</dbReference>
<feature type="coiled-coil region" evidence="1">
    <location>
        <begin position="486"/>
        <end position="513"/>
    </location>
</feature>
<gene>
    <name evidence="4" type="ORF">SERLADRAFT_355378</name>
</gene>
<dbReference type="SUPFAM" id="SSF46934">
    <property type="entry name" value="UBA-like"/>
    <property type="match status" value="1"/>
</dbReference>
<feature type="compositionally biased region" description="Basic and acidic residues" evidence="2">
    <location>
        <begin position="61"/>
        <end position="70"/>
    </location>
</feature>
<dbReference type="InterPro" id="IPR009060">
    <property type="entry name" value="UBA-like_sf"/>
</dbReference>
<dbReference type="AlphaFoldDB" id="F8NQV4"/>
<dbReference type="GO" id="GO:0004843">
    <property type="term" value="F:cysteine-type deubiquitinase activity"/>
    <property type="evidence" value="ECO:0007669"/>
    <property type="project" value="InterPro"/>
</dbReference>
<reference evidence="4" key="1">
    <citation type="submission" date="2011-04" db="EMBL/GenBank/DDBJ databases">
        <title>Evolution of plant cell wall degrading machinery underlies the functional diversity of forest fungi.</title>
        <authorList>
            <consortium name="US DOE Joint Genome Institute (JGI-PGF)"/>
            <person name="Eastwood D.C."/>
            <person name="Floudas D."/>
            <person name="Binder M."/>
            <person name="Majcherczyk A."/>
            <person name="Schneider P."/>
            <person name="Aerts A."/>
            <person name="Asiegbu F.O."/>
            <person name="Baker S.E."/>
            <person name="Barry K."/>
            <person name="Bendiksby M."/>
            <person name="Blumentritt M."/>
            <person name="Coutinho P.M."/>
            <person name="Cullen D."/>
            <person name="Cullen D."/>
            <person name="Gathman A."/>
            <person name="Goodell B."/>
            <person name="Henrissat B."/>
            <person name="Ihrmark K."/>
            <person name="Kauserud H."/>
            <person name="Kohler A."/>
            <person name="LaButti K."/>
            <person name="Lapidus A."/>
            <person name="Lavin J.L."/>
            <person name="Lee Y.-H."/>
            <person name="Lindquist E."/>
            <person name="Lilly W."/>
            <person name="Lucas S."/>
            <person name="Morin E."/>
            <person name="Murat C."/>
            <person name="Oguiza J.A."/>
            <person name="Park J."/>
            <person name="Pisabarro A.G."/>
            <person name="Riley R."/>
            <person name="Rosling A."/>
            <person name="Salamov A."/>
            <person name="Schmidt O."/>
            <person name="Schmutz J."/>
            <person name="Skrede I."/>
            <person name="Stenlid J."/>
            <person name="Wiebenga A."/>
            <person name="Xie X."/>
            <person name="Kues U."/>
            <person name="Hibbett D.S."/>
            <person name="Hoffmeister D."/>
            <person name="Hogberg N."/>
            <person name="Martin F."/>
            <person name="Grigoriev I.V."/>
            <person name="Watkinson S.C."/>
        </authorList>
    </citation>
    <scope>NUCLEOTIDE SEQUENCE</scope>
    <source>
        <strain evidence="4">S7.9</strain>
    </source>
</reference>
<dbReference type="InterPro" id="IPR003903">
    <property type="entry name" value="UIM_dom"/>
</dbReference>
<evidence type="ECO:0000259" key="3">
    <source>
        <dbReference type="Pfam" id="PF00443"/>
    </source>
</evidence>
<dbReference type="EMBL" id="GL945432">
    <property type="protein sequence ID" value="EGO26657.1"/>
    <property type="molecule type" value="Genomic_DNA"/>
</dbReference>
<name>F8NQV4_SERL9</name>
<dbReference type="CDD" id="cd14279">
    <property type="entry name" value="CUE"/>
    <property type="match status" value="1"/>
</dbReference>
<dbReference type="HOGENOM" id="CLU_023748_0_0_1"/>
<dbReference type="GO" id="GO:0016579">
    <property type="term" value="P:protein deubiquitination"/>
    <property type="evidence" value="ECO:0007669"/>
    <property type="project" value="InterPro"/>
</dbReference>
<proteinExistence type="predicted"/>
<dbReference type="Gene3D" id="3.90.70.10">
    <property type="entry name" value="Cysteine proteinases"/>
    <property type="match status" value="1"/>
</dbReference>
<keyword evidence="1" id="KW-0175">Coiled coil</keyword>
<dbReference type="PANTHER" id="PTHR39597">
    <property type="entry name" value="UBA DOMAIN-CONTAINING PROTEIN RUP1"/>
    <property type="match status" value="1"/>
</dbReference>
<feature type="domain" description="Peptidase C19 ubiquitin carboxyl-terminal hydrolase" evidence="3">
    <location>
        <begin position="375"/>
        <end position="576"/>
    </location>
</feature>
<evidence type="ECO:0000256" key="2">
    <source>
        <dbReference type="SAM" id="MobiDB-lite"/>
    </source>
</evidence>
<dbReference type="KEGG" id="sla:SERLADRAFT_355378"/>
<dbReference type="OrthoDB" id="443682at2759"/>
<feature type="region of interest" description="Disordered" evidence="2">
    <location>
        <begin position="631"/>
        <end position="678"/>
    </location>
</feature>
<dbReference type="PROSITE" id="PS50330">
    <property type="entry name" value="UIM"/>
    <property type="match status" value="1"/>
</dbReference>
<feature type="compositionally biased region" description="Polar residues" evidence="2">
    <location>
        <begin position="643"/>
        <end position="660"/>
    </location>
</feature>
<dbReference type="Proteomes" id="UP000008064">
    <property type="component" value="Unassembled WGS sequence"/>
</dbReference>
<protein>
    <recommendedName>
        <fullName evidence="3">Peptidase C19 ubiquitin carboxyl-terminal hydrolase domain-containing protein</fullName>
    </recommendedName>
</protein>
<evidence type="ECO:0000256" key="1">
    <source>
        <dbReference type="SAM" id="Coils"/>
    </source>
</evidence>
<sequence>MHIQDDPKEQDSVDLLTAMMGDLDPEVARRVLRKCDGDVQKAATAILEGDRGDDIWIADNRTNKPAERQRPHSPQEGPPRRQNTPVIDLTGDDDNDLSRALQASLETQQQEPKFGPSERPPDPNWAVVPSNVESGSDAQYYQTLDRAIKASLDSTYDHSASEAYEPLPPERQVRENGCPVALRPTQNTMTYAALILQGLYFVPQIRERVAGWRPSAPPGVHEIDTPMTGHEHILWLLLEIFVHMDLAQLSDLNIDSSLGAFEAEPWLSLAERPGDLSNSAFDPEFLAQVATVLENLFSEQFIGEGHTTPKPRFFYFQYGHLDADPKTLQETCIVKVEVGGIGSGDNNDLISRLSAQLSKHHDQSSKQEVIFEPSEVVTFQLSRSHSNAFLGGSNEKSDSERKPFRYPKHIFMDQFLEVNAELVNTKRAQQREMNEEIQKLMLHKKSLTHFNDKDTVKDLTSAIYYYEHVAEAKDDPERAVTIQTTATKLRSILAKVEKEIEATDAKITKIRSDSANLFECPELQKARYDLRVAYIHDGLFGRKHLYSYVYDNGSWWKSADSSVSRVPEETVLNDEAGLHLSAGPFLLIYSRALPERTEENSRLSWPEVIKNSVKHNNQLFLSNLPPELIQNVHDPQSPPSFPITPSRSLAQTPSELTIDSTDVEPPLSRDELMDVSTE</sequence>
<dbReference type="SUPFAM" id="SSF54001">
    <property type="entry name" value="Cysteine proteinases"/>
    <property type="match status" value="1"/>
</dbReference>
<evidence type="ECO:0000313" key="4">
    <source>
        <dbReference type="EMBL" id="EGO26657.1"/>
    </source>
</evidence>
<feature type="region of interest" description="Disordered" evidence="2">
    <location>
        <begin position="46"/>
        <end position="131"/>
    </location>
</feature>
<accession>F8NQV4</accession>
<dbReference type="Pfam" id="PF00443">
    <property type="entry name" value="UCH"/>
    <property type="match status" value="1"/>
</dbReference>
<dbReference type="PANTHER" id="PTHR39597:SF1">
    <property type="entry name" value="UBA DOMAIN-CONTAINING PROTEIN RUP1"/>
    <property type="match status" value="1"/>
</dbReference>
<organism>
    <name type="scientific">Serpula lacrymans var. lacrymans (strain S7.9)</name>
    <name type="common">Dry rot fungus</name>
    <dbReference type="NCBI Taxonomy" id="578457"/>
    <lineage>
        <taxon>Eukaryota</taxon>
        <taxon>Fungi</taxon>
        <taxon>Dikarya</taxon>
        <taxon>Basidiomycota</taxon>
        <taxon>Agaricomycotina</taxon>
        <taxon>Agaricomycetes</taxon>
        <taxon>Agaricomycetidae</taxon>
        <taxon>Boletales</taxon>
        <taxon>Coniophorineae</taxon>
        <taxon>Serpulaceae</taxon>
        <taxon>Serpula</taxon>
    </lineage>
</organism>
<dbReference type="InterPro" id="IPR001394">
    <property type="entry name" value="Peptidase_C19_UCH"/>
</dbReference>